<dbReference type="InterPro" id="IPR010315">
    <property type="entry name" value="DUF915_hydro-like"/>
</dbReference>
<keyword evidence="1" id="KW-0472">Membrane</keyword>
<proteinExistence type="predicted"/>
<dbReference type="PATRIC" id="fig|942150.3.peg.2019"/>
<feature type="transmembrane region" description="Helical" evidence="1">
    <location>
        <begin position="12"/>
        <end position="33"/>
    </location>
</feature>
<dbReference type="Pfam" id="PF06028">
    <property type="entry name" value="DUF915"/>
    <property type="match status" value="1"/>
</dbReference>
<evidence type="ECO:0000313" key="2">
    <source>
        <dbReference type="EMBL" id="KRO13925.1"/>
    </source>
</evidence>
<name>A0A0R2MJN9_9LACO</name>
<dbReference type="Gene3D" id="3.40.50.1820">
    <property type="entry name" value="alpha/beta hydrolase"/>
    <property type="match status" value="1"/>
</dbReference>
<dbReference type="Proteomes" id="UP000051783">
    <property type="component" value="Unassembled WGS sequence"/>
</dbReference>
<keyword evidence="1" id="KW-1133">Transmembrane helix</keyword>
<dbReference type="STRING" id="942150.IV64_GL001944"/>
<organism evidence="2 3">
    <name type="scientific">Lactiplantibacillus xiangfangensis</name>
    <dbReference type="NCBI Taxonomy" id="942150"/>
    <lineage>
        <taxon>Bacteria</taxon>
        <taxon>Bacillati</taxon>
        <taxon>Bacillota</taxon>
        <taxon>Bacilli</taxon>
        <taxon>Lactobacillales</taxon>
        <taxon>Lactobacillaceae</taxon>
        <taxon>Lactiplantibacillus</taxon>
    </lineage>
</organism>
<protein>
    <recommendedName>
        <fullName evidence="4">Hydrolase</fullName>
    </recommendedName>
</protein>
<evidence type="ECO:0008006" key="4">
    <source>
        <dbReference type="Google" id="ProtNLM"/>
    </source>
</evidence>
<accession>A0A0R2MJN9</accession>
<evidence type="ECO:0000313" key="3">
    <source>
        <dbReference type="Proteomes" id="UP000051783"/>
    </source>
</evidence>
<dbReference type="EMBL" id="JQCL01000033">
    <property type="protein sequence ID" value="KRO13925.1"/>
    <property type="molecule type" value="Genomic_DNA"/>
</dbReference>
<gene>
    <name evidence="2" type="ORF">IV64_GL001944</name>
</gene>
<reference evidence="2 3" key="1">
    <citation type="journal article" date="2015" name="Genome Announc.">
        <title>Expanding the biotechnology potential of lactobacilli through comparative genomics of 213 strains and associated genera.</title>
        <authorList>
            <person name="Sun Z."/>
            <person name="Harris H.M."/>
            <person name="McCann A."/>
            <person name="Guo C."/>
            <person name="Argimon S."/>
            <person name="Zhang W."/>
            <person name="Yang X."/>
            <person name="Jeffery I.B."/>
            <person name="Cooney J.C."/>
            <person name="Kagawa T.F."/>
            <person name="Liu W."/>
            <person name="Song Y."/>
            <person name="Salvetti E."/>
            <person name="Wrobel A."/>
            <person name="Rasinkangas P."/>
            <person name="Parkhill J."/>
            <person name="Rea M.C."/>
            <person name="O'Sullivan O."/>
            <person name="Ritari J."/>
            <person name="Douillard F.P."/>
            <person name="Paul Ross R."/>
            <person name="Yang R."/>
            <person name="Briner A.E."/>
            <person name="Felis G.E."/>
            <person name="de Vos W.M."/>
            <person name="Barrangou R."/>
            <person name="Klaenhammer T.R."/>
            <person name="Caufield P.W."/>
            <person name="Cui Y."/>
            <person name="Zhang H."/>
            <person name="O'Toole P.W."/>
        </authorList>
    </citation>
    <scope>NUCLEOTIDE SEQUENCE [LARGE SCALE GENOMIC DNA]</scope>
    <source>
        <strain evidence="2 3">LMG 26013</strain>
    </source>
</reference>
<dbReference type="SUPFAM" id="SSF53474">
    <property type="entry name" value="alpha/beta-Hydrolases"/>
    <property type="match status" value="1"/>
</dbReference>
<keyword evidence="1" id="KW-0812">Transmembrane</keyword>
<dbReference type="AlphaFoldDB" id="A0A0R2MJN9"/>
<evidence type="ECO:0000256" key="1">
    <source>
        <dbReference type="SAM" id="Phobius"/>
    </source>
</evidence>
<sequence>MSYNFMKETTKQVLVGTAWLITLLAVIGGTMLWQHQVRKPRHNVDSITVTSTERVPVLLLLDTSLDAEQQRQLIATMQRNNGSQPVTTVQISTNGKIKFDGPIRTSDNRPYFKLVLSKGLTATKKSQLIKETIIAAKENYHFDKYNLVCYGDGGLVATHYLEHTDPSLAPAHLITIATAFNGTDQRYNSQKTNPVEHNQRTANLTQLIKKRKALNPKTKVLLIAGNAKGHRNGDGVVPIQSALAGQSIFQPVIKNYQQTVIHSWHASHTHILESWKLGNAIQDFID</sequence>
<comment type="caution">
    <text evidence="2">The sequence shown here is derived from an EMBL/GenBank/DDBJ whole genome shotgun (WGS) entry which is preliminary data.</text>
</comment>
<dbReference type="InterPro" id="IPR029058">
    <property type="entry name" value="AB_hydrolase_fold"/>
</dbReference>
<keyword evidence="3" id="KW-1185">Reference proteome</keyword>